<organism evidence="8 9">
    <name type="scientific">Bacteroides gallinaceum</name>
    <dbReference type="NCBI Taxonomy" id="1462571"/>
    <lineage>
        <taxon>Bacteria</taxon>
        <taxon>Pseudomonadati</taxon>
        <taxon>Bacteroidota</taxon>
        <taxon>Bacteroidia</taxon>
        <taxon>Bacteroidales</taxon>
        <taxon>Bacteroidaceae</taxon>
        <taxon>Bacteroides</taxon>
    </lineage>
</organism>
<keyword evidence="5" id="KW-0998">Cell outer membrane</keyword>
<dbReference type="Gene3D" id="1.25.40.390">
    <property type="match status" value="1"/>
</dbReference>
<name>A0ABT7X8V4_9BACE</name>
<sequence>MRSKFINKNIVLVSLSCTLLSCQPNMDYYNPEAETVDTYYNSKEHLIYAVNAAYNIPQILQSWGRNMPYILNTRSDEALYTFKAAAGDPTVVELSGYTVNAAHGLTDEIYSNLYTLQYTANLALEKIEENKNVFNLENQEDKALYERLKGEAYFFRGLSRFYLVLLFGDEIPDRDFAVKSDEDFFAKPSEKGQIYKNMVDDFKNAATLLPTSDVLYSNEENLGRVANGAAVAFLAKVYMGRPILDGTAGPGSADWKAAYEILDQLIQTEQYDLVNDYRDNASESNENNIESLYEIQFCKSLEASIPMSLDLKDAGQNTWRQICMTIPDPIGWWNAMPSLALYNEFERDENGTIIDPRAYQGLWIPNGARFNYTGNLGDKRYDNEWIDYNQMFSVQDDSWLGKWFGARKYCSDDNLYPDLQRSGINERVLRYADVLLMYAECCLELGDEETALKYINKVRDRANNVLQNTTDADAGLFYTYERGKLPKAEDVIKAKPVLGAVYDKNNNVVLPGVEINSVRRMLKHEYSVELFLEGWRFYNLMRWHNNPNDPDSQTILNCLIDKYKVQIEQTGLTGALPFNYDKNLRLPIPSKELQNNPYMIGNSAN</sequence>
<evidence type="ECO:0000313" key="9">
    <source>
        <dbReference type="Proteomes" id="UP001167871"/>
    </source>
</evidence>
<dbReference type="Pfam" id="PF14322">
    <property type="entry name" value="SusD-like_3"/>
    <property type="match status" value="1"/>
</dbReference>
<dbReference type="Proteomes" id="UP001167871">
    <property type="component" value="Unassembled WGS sequence"/>
</dbReference>
<reference evidence="8" key="1">
    <citation type="submission" date="2023-06" db="EMBL/GenBank/DDBJ databases">
        <authorList>
            <person name="Zeman M."/>
            <person name="Kubasova T."/>
            <person name="Jahodarova E."/>
            <person name="Nykrynova M."/>
            <person name="Rychlik I."/>
        </authorList>
    </citation>
    <scope>NUCLEOTIDE SEQUENCE</scope>
    <source>
        <strain evidence="8">84_SSukc20</strain>
    </source>
</reference>
<dbReference type="InterPro" id="IPR012944">
    <property type="entry name" value="SusD_RagB_dom"/>
</dbReference>
<evidence type="ECO:0000259" key="6">
    <source>
        <dbReference type="Pfam" id="PF07980"/>
    </source>
</evidence>
<evidence type="ECO:0000256" key="2">
    <source>
        <dbReference type="ARBA" id="ARBA00006275"/>
    </source>
</evidence>
<accession>A0ABT7X8V4</accession>
<evidence type="ECO:0000313" key="8">
    <source>
        <dbReference type="EMBL" id="MDN0050516.1"/>
    </source>
</evidence>
<evidence type="ECO:0000256" key="4">
    <source>
        <dbReference type="ARBA" id="ARBA00023136"/>
    </source>
</evidence>
<dbReference type="EMBL" id="JAUEII010000039">
    <property type="protein sequence ID" value="MDN0050516.1"/>
    <property type="molecule type" value="Genomic_DNA"/>
</dbReference>
<dbReference type="InterPro" id="IPR011990">
    <property type="entry name" value="TPR-like_helical_dom_sf"/>
</dbReference>
<comment type="subcellular location">
    <subcellularLocation>
        <location evidence="1">Cell outer membrane</location>
    </subcellularLocation>
</comment>
<reference evidence="8" key="2">
    <citation type="submission" date="2024-05" db="EMBL/GenBank/DDBJ databases">
        <title>Identification and characterization of horizontal gene transfer across gut microbiota members of farm animals based on homology search.</title>
        <authorList>
            <person name="Schwarzerova J."/>
            <person name="Nykrynova M."/>
            <person name="Jureckova K."/>
            <person name="Cejkova D."/>
            <person name="Rychlik I."/>
        </authorList>
    </citation>
    <scope>NUCLEOTIDE SEQUENCE</scope>
    <source>
        <strain evidence="8">84_SSukc20</strain>
    </source>
</reference>
<dbReference type="Pfam" id="PF07980">
    <property type="entry name" value="SusD_RagB"/>
    <property type="match status" value="1"/>
</dbReference>
<evidence type="ECO:0000259" key="7">
    <source>
        <dbReference type="Pfam" id="PF14322"/>
    </source>
</evidence>
<evidence type="ECO:0000256" key="1">
    <source>
        <dbReference type="ARBA" id="ARBA00004442"/>
    </source>
</evidence>
<dbReference type="PROSITE" id="PS51257">
    <property type="entry name" value="PROKAR_LIPOPROTEIN"/>
    <property type="match status" value="1"/>
</dbReference>
<proteinExistence type="inferred from homology"/>
<gene>
    <name evidence="8" type="ORF">QVO10_14230</name>
</gene>
<feature type="domain" description="SusD-like N-terminal" evidence="7">
    <location>
        <begin position="106"/>
        <end position="239"/>
    </location>
</feature>
<dbReference type="InterPro" id="IPR033985">
    <property type="entry name" value="SusD-like_N"/>
</dbReference>
<feature type="domain" description="RagB/SusD" evidence="6">
    <location>
        <begin position="312"/>
        <end position="602"/>
    </location>
</feature>
<comment type="similarity">
    <text evidence="2">Belongs to the SusD family.</text>
</comment>
<keyword evidence="9" id="KW-1185">Reference proteome</keyword>
<protein>
    <submittedName>
        <fullName evidence="8">RagB/SusD family nutrient uptake outer membrane protein</fullName>
    </submittedName>
</protein>
<comment type="caution">
    <text evidence="8">The sequence shown here is derived from an EMBL/GenBank/DDBJ whole genome shotgun (WGS) entry which is preliminary data.</text>
</comment>
<keyword evidence="3" id="KW-0732">Signal</keyword>
<evidence type="ECO:0000256" key="3">
    <source>
        <dbReference type="ARBA" id="ARBA00022729"/>
    </source>
</evidence>
<dbReference type="SUPFAM" id="SSF48452">
    <property type="entry name" value="TPR-like"/>
    <property type="match status" value="1"/>
</dbReference>
<keyword evidence="4" id="KW-0472">Membrane</keyword>
<evidence type="ECO:0000256" key="5">
    <source>
        <dbReference type="ARBA" id="ARBA00023237"/>
    </source>
</evidence>
<dbReference type="RefSeq" id="WP_087249910.1">
    <property type="nucleotide sequence ID" value="NZ_JACJJF010000082.1"/>
</dbReference>